<accession>A0A4Q7UZE5</accession>
<dbReference type="AlphaFoldDB" id="A0A4Q7UZE5"/>
<protein>
    <submittedName>
        <fullName evidence="1">Uncharacterized protein</fullName>
    </submittedName>
</protein>
<dbReference type="EMBL" id="SHKL01000001">
    <property type="protein sequence ID" value="RZT87527.1"/>
    <property type="molecule type" value="Genomic_DNA"/>
</dbReference>
<dbReference type="Proteomes" id="UP000291591">
    <property type="component" value="Unassembled WGS sequence"/>
</dbReference>
<keyword evidence="2" id="KW-1185">Reference proteome</keyword>
<comment type="caution">
    <text evidence="1">The sequence shown here is derived from an EMBL/GenBank/DDBJ whole genome shotgun (WGS) entry which is preliminary data.</text>
</comment>
<organism evidence="1 2">
    <name type="scientific">Pseudonocardia sediminis</name>
    <dbReference type="NCBI Taxonomy" id="1397368"/>
    <lineage>
        <taxon>Bacteria</taxon>
        <taxon>Bacillati</taxon>
        <taxon>Actinomycetota</taxon>
        <taxon>Actinomycetes</taxon>
        <taxon>Pseudonocardiales</taxon>
        <taxon>Pseudonocardiaceae</taxon>
        <taxon>Pseudonocardia</taxon>
    </lineage>
</organism>
<evidence type="ECO:0000313" key="1">
    <source>
        <dbReference type="EMBL" id="RZT87527.1"/>
    </source>
</evidence>
<evidence type="ECO:0000313" key="2">
    <source>
        <dbReference type="Proteomes" id="UP000291591"/>
    </source>
</evidence>
<name>A0A4Q7UZE5_PSEST</name>
<reference evidence="1 2" key="1">
    <citation type="submission" date="2019-02" db="EMBL/GenBank/DDBJ databases">
        <title>Sequencing the genomes of 1000 actinobacteria strains.</title>
        <authorList>
            <person name="Klenk H.-P."/>
        </authorList>
    </citation>
    <scope>NUCLEOTIDE SEQUENCE [LARGE SCALE GENOMIC DNA]</scope>
    <source>
        <strain evidence="1 2">DSM 45779</strain>
    </source>
</reference>
<gene>
    <name evidence="1" type="ORF">EV383_4452</name>
</gene>
<sequence>MPAAEAVAELIHEWCNRPHESCVCQSNPRRGGKVLPVSVSGRERQRLMEAARVILGQSERTGRAA</sequence>
<proteinExistence type="predicted"/>